<feature type="region of interest" description="Disordered" evidence="1">
    <location>
        <begin position="256"/>
        <end position="275"/>
    </location>
</feature>
<feature type="chain" id="PRO_5027039718" description="DUF305 domain-containing protein" evidence="2">
    <location>
        <begin position="30"/>
        <end position="412"/>
    </location>
</feature>
<protein>
    <recommendedName>
        <fullName evidence="3">DUF305 domain-containing protein</fullName>
    </recommendedName>
</protein>
<dbReference type="InterPro" id="IPR005183">
    <property type="entry name" value="DUF305_CopM-like"/>
</dbReference>
<dbReference type="Pfam" id="PF03713">
    <property type="entry name" value="DUF305"/>
    <property type="match status" value="1"/>
</dbReference>
<dbReference type="EMBL" id="CADCWH010000316">
    <property type="protein sequence ID" value="CAA9565171.1"/>
    <property type="molecule type" value="Genomic_DNA"/>
</dbReference>
<proteinExistence type="predicted"/>
<feature type="domain" description="DUF305" evidence="3">
    <location>
        <begin position="86"/>
        <end position="245"/>
    </location>
</feature>
<name>A0A6J4UZU9_9BACT</name>
<feature type="signal peptide" evidence="2">
    <location>
        <begin position="1"/>
        <end position="29"/>
    </location>
</feature>
<evidence type="ECO:0000259" key="3">
    <source>
        <dbReference type="Pfam" id="PF03713"/>
    </source>
</evidence>
<dbReference type="InterPro" id="IPR012347">
    <property type="entry name" value="Ferritin-like"/>
</dbReference>
<dbReference type="Gene3D" id="1.20.1260.10">
    <property type="match status" value="1"/>
</dbReference>
<reference evidence="4" key="1">
    <citation type="submission" date="2020-02" db="EMBL/GenBank/DDBJ databases">
        <authorList>
            <person name="Meier V. D."/>
        </authorList>
    </citation>
    <scope>NUCLEOTIDE SEQUENCE</scope>
    <source>
        <strain evidence="4">AVDCRST_MAG70</strain>
    </source>
</reference>
<sequence>MRFSRVRVPLAPRFIVPCIVTIVAISALASTAMPTGAVRQATPLATPASCPTGDGVTSPAASPGSAHVEGDMAQHGTPSAHTVEFDQIYIDMMVPHHVSVIALAEAALPRLADPRLKEIARAVITTQGEEIDELRGLRQEFYGAPDPTLTGDALMAEMARTMPTAHGLMVTGNGVDLMDSHALVAAFCSVPDADRAFIELVIPHHESAISASEAALGQANHPEIRDVAARVIAAQRAETEILAAILLELSGGATPGSGTPVAGDHAHGGTSGGRDIRALTSDEVVAIERGDGAGYARAAEANGIPGPAHSLELRDQLTLTVEQVTGLEALRASVQVDAVAAGERFLVAQAAFESDLRSSAIAPGDVVDRVVELSRLEGELAAVHLAAHVATASILTPEQIETYNTARGNAAQ</sequence>
<dbReference type="PANTHER" id="PTHR36933">
    <property type="entry name" value="SLL0788 PROTEIN"/>
    <property type="match status" value="1"/>
</dbReference>
<evidence type="ECO:0000313" key="4">
    <source>
        <dbReference type="EMBL" id="CAA9565171.1"/>
    </source>
</evidence>
<keyword evidence="2" id="KW-0732">Signal</keyword>
<dbReference type="PANTHER" id="PTHR36933:SF1">
    <property type="entry name" value="SLL0788 PROTEIN"/>
    <property type="match status" value="1"/>
</dbReference>
<evidence type="ECO:0000256" key="1">
    <source>
        <dbReference type="SAM" id="MobiDB-lite"/>
    </source>
</evidence>
<accession>A0A6J4UZU9</accession>
<evidence type="ECO:0000256" key="2">
    <source>
        <dbReference type="SAM" id="SignalP"/>
    </source>
</evidence>
<dbReference type="AlphaFoldDB" id="A0A6J4UZU9"/>
<dbReference type="Gene3D" id="1.20.120.1490">
    <property type="match status" value="1"/>
</dbReference>
<feature type="region of interest" description="Disordered" evidence="1">
    <location>
        <begin position="48"/>
        <end position="77"/>
    </location>
</feature>
<gene>
    <name evidence="4" type="ORF">AVDCRST_MAG70-1978</name>
</gene>
<organism evidence="4">
    <name type="scientific">uncultured Thermomicrobiales bacterium</name>
    <dbReference type="NCBI Taxonomy" id="1645740"/>
    <lineage>
        <taxon>Bacteria</taxon>
        <taxon>Pseudomonadati</taxon>
        <taxon>Thermomicrobiota</taxon>
        <taxon>Thermomicrobia</taxon>
        <taxon>Thermomicrobiales</taxon>
        <taxon>environmental samples</taxon>
    </lineage>
</organism>